<dbReference type="PANTHER" id="PTHR21444">
    <property type="entry name" value="COILED-COIL DOMAIN-CONTAINING PROTEIN 180"/>
    <property type="match status" value="1"/>
</dbReference>
<feature type="compositionally biased region" description="Basic and acidic residues" evidence="2">
    <location>
        <begin position="948"/>
        <end position="959"/>
    </location>
</feature>
<dbReference type="Pfam" id="PF14643">
    <property type="entry name" value="DUF4455"/>
    <property type="match status" value="1"/>
</dbReference>
<dbReference type="VEuPathDB" id="TrichDB:TVAG_166210"/>
<proteinExistence type="predicted"/>
<reference evidence="5" key="2">
    <citation type="journal article" date="2007" name="Science">
        <title>Draft genome sequence of the sexually transmitted pathogen Trichomonas vaginalis.</title>
        <authorList>
            <person name="Carlton J.M."/>
            <person name="Hirt R.P."/>
            <person name="Silva J.C."/>
            <person name="Delcher A.L."/>
            <person name="Schatz M."/>
            <person name="Zhao Q."/>
            <person name="Wortman J.R."/>
            <person name="Bidwell S.L."/>
            <person name="Alsmark U.C.M."/>
            <person name="Besteiro S."/>
            <person name="Sicheritz-Ponten T."/>
            <person name="Noel C.J."/>
            <person name="Dacks J.B."/>
            <person name="Foster P.G."/>
            <person name="Simillion C."/>
            <person name="Van de Peer Y."/>
            <person name="Miranda-Saavedra D."/>
            <person name="Barton G.J."/>
            <person name="Westrop G.D."/>
            <person name="Mueller S."/>
            <person name="Dessi D."/>
            <person name="Fiori P.L."/>
            <person name="Ren Q."/>
            <person name="Paulsen I."/>
            <person name="Zhang H."/>
            <person name="Bastida-Corcuera F.D."/>
            <person name="Simoes-Barbosa A."/>
            <person name="Brown M.T."/>
            <person name="Hayes R.D."/>
            <person name="Mukherjee M."/>
            <person name="Okumura C.Y."/>
            <person name="Schneider R."/>
            <person name="Smith A.J."/>
            <person name="Vanacova S."/>
            <person name="Villalvazo M."/>
            <person name="Haas B.J."/>
            <person name="Pertea M."/>
            <person name="Feldblyum T.V."/>
            <person name="Utterback T.R."/>
            <person name="Shu C.L."/>
            <person name="Osoegawa K."/>
            <person name="de Jong P.J."/>
            <person name="Hrdy I."/>
            <person name="Horvathova L."/>
            <person name="Zubacova Z."/>
            <person name="Dolezal P."/>
            <person name="Malik S.B."/>
            <person name="Logsdon J.M. Jr."/>
            <person name="Henze K."/>
            <person name="Gupta A."/>
            <person name="Wang C.C."/>
            <person name="Dunne R.L."/>
            <person name="Upcroft J.A."/>
            <person name="Upcroft P."/>
            <person name="White O."/>
            <person name="Salzberg S.L."/>
            <person name="Tang P."/>
            <person name="Chiu C.-H."/>
            <person name="Lee Y.-S."/>
            <person name="Embley T.M."/>
            <person name="Coombs G.H."/>
            <person name="Mottram J.C."/>
            <person name="Tachezy J."/>
            <person name="Fraser-Liggett C.M."/>
            <person name="Johnson P.J."/>
        </authorList>
    </citation>
    <scope>NUCLEOTIDE SEQUENCE [LARGE SCALE GENOMIC DNA]</scope>
    <source>
        <strain evidence="5">G3</strain>
    </source>
</reference>
<dbReference type="OMA" id="YERGHAK"/>
<dbReference type="RefSeq" id="XP_001582232.1">
    <property type="nucleotide sequence ID" value="XM_001582182.1"/>
</dbReference>
<dbReference type="Pfam" id="PF14644">
    <property type="entry name" value="DUF4456"/>
    <property type="match status" value="1"/>
</dbReference>
<dbReference type="PANTHER" id="PTHR21444:SF14">
    <property type="entry name" value="COILED-COIL DOMAIN-CONTAINING PROTEIN 180"/>
    <property type="match status" value="1"/>
</dbReference>
<feature type="region of interest" description="Disordered" evidence="2">
    <location>
        <begin position="1209"/>
        <end position="1229"/>
    </location>
</feature>
<organism evidence="5 6">
    <name type="scientific">Trichomonas vaginalis (strain ATCC PRA-98 / G3)</name>
    <dbReference type="NCBI Taxonomy" id="412133"/>
    <lineage>
        <taxon>Eukaryota</taxon>
        <taxon>Metamonada</taxon>
        <taxon>Parabasalia</taxon>
        <taxon>Trichomonadida</taxon>
        <taxon>Trichomonadidae</taxon>
        <taxon>Trichomonas</taxon>
    </lineage>
</organism>
<feature type="domain" description="DUF4455" evidence="3">
    <location>
        <begin position="19"/>
        <end position="473"/>
    </location>
</feature>
<evidence type="ECO:0000256" key="1">
    <source>
        <dbReference type="SAM" id="Coils"/>
    </source>
</evidence>
<feature type="region of interest" description="Disordered" evidence="2">
    <location>
        <begin position="947"/>
        <end position="988"/>
    </location>
</feature>
<dbReference type="Proteomes" id="UP000001542">
    <property type="component" value="Unassembled WGS sequence"/>
</dbReference>
<dbReference type="InterPro" id="IPR027914">
    <property type="entry name" value="DUF4456"/>
</dbReference>
<dbReference type="OrthoDB" id="10545852at2759"/>
<dbReference type="VEuPathDB" id="TrichDB:TVAGG3_0174110"/>
<accession>A2DE28</accession>
<protein>
    <submittedName>
        <fullName evidence="5">Uncharacterized protein</fullName>
    </submittedName>
</protein>
<dbReference type="InterPro" id="IPR028089">
    <property type="entry name" value="DUF4455"/>
</dbReference>
<dbReference type="EMBL" id="DS113191">
    <property type="protein sequence ID" value="EAY21246.1"/>
    <property type="molecule type" value="Genomic_DNA"/>
</dbReference>
<feature type="domain" description="DUF4456" evidence="4">
    <location>
        <begin position="1005"/>
        <end position="1211"/>
    </location>
</feature>
<feature type="region of interest" description="Disordered" evidence="2">
    <location>
        <begin position="1244"/>
        <end position="1276"/>
    </location>
</feature>
<feature type="compositionally biased region" description="Basic residues" evidence="2">
    <location>
        <begin position="549"/>
        <end position="564"/>
    </location>
</feature>
<name>A2DE28_TRIV3</name>
<evidence type="ECO:0000259" key="3">
    <source>
        <dbReference type="Pfam" id="PF14643"/>
    </source>
</evidence>
<keyword evidence="1" id="KW-0175">Coiled coil</keyword>
<feature type="region of interest" description="Disordered" evidence="2">
    <location>
        <begin position="533"/>
        <end position="585"/>
    </location>
</feature>
<keyword evidence="6" id="KW-1185">Reference proteome</keyword>
<feature type="coiled-coil region" evidence="1">
    <location>
        <begin position="807"/>
        <end position="838"/>
    </location>
</feature>
<evidence type="ECO:0000313" key="6">
    <source>
        <dbReference type="Proteomes" id="UP000001542"/>
    </source>
</evidence>
<reference evidence="5" key="1">
    <citation type="submission" date="2006-10" db="EMBL/GenBank/DDBJ databases">
        <authorList>
            <person name="Amadeo P."/>
            <person name="Zhao Q."/>
            <person name="Wortman J."/>
            <person name="Fraser-Liggett C."/>
            <person name="Carlton J."/>
        </authorList>
    </citation>
    <scope>NUCLEOTIDE SEQUENCE</scope>
    <source>
        <strain evidence="5">G3</strain>
    </source>
</reference>
<dbReference type="InParanoid" id="A2DE28"/>
<feature type="coiled-coil region" evidence="1">
    <location>
        <begin position="753"/>
        <end position="780"/>
    </location>
</feature>
<evidence type="ECO:0000313" key="5">
    <source>
        <dbReference type="EMBL" id="EAY21246.1"/>
    </source>
</evidence>
<gene>
    <name evidence="5" type="ORF">TVAG_166210</name>
</gene>
<evidence type="ECO:0000256" key="2">
    <source>
        <dbReference type="SAM" id="MobiDB-lite"/>
    </source>
</evidence>
<sequence>MSKIEVPHSREGGTYDEYQKSLTDRYLKCISSLEQSAQSLANECKSQISKSIQEYQAYKAGEESKLKDILDSMKTTSVSFEDLKEQVIQIGENVLNHANELKSSSMIAYQKSFDQLQPMIDKIYADLKDQLPILDPQYSDRLPTAIKSLNEMFYKNKTQMEKMFDSFIESAKKSSQDNVDEFLKRSDDWRTNRFETVFNDAKNKLDPLKQLEYGTIFEDFYREQAKFTLCFQKIIQNYTIIMPPDKFTSKDVEQWWDKAEEMLQFHNNFINMFTTKITDHLNANILTNSNLLQDVEQELQQLKGDAEAANAIAELTPLHKHSQKLNSIFIEKLTKFWDGKRTVLRKVFETLHSFILPIVQRYEKYINETKNCFDEVSKNVTTVTNKSNDEITKYETQFSEKEAEISLLANEKDINNTVTVCKGILDQIEKEYRSSYDQIVEIYDQQPEKVKKLFEEGETELLTILKLRKTVNAPEFDSFVKATNSHSRINSARKSSAILRRPKLKDLKLNIFIFGANNGAKFEEIEPITVIPEFDENSDEQNNQGNQKGKGKGKPPIPKPKKPLPKTPNSKNKGKKGAQDNEDYDMPEFNLVTSIPKIDDHLAIEIYTPQNNEISSWVNEFRKSVICSINDQFSDVVYKVQFKLERNKWAKQLNERMRTHAPRLSQLELNTAKTRVLQIESRKMLLEKHFHHSAASFNKTLQVIEPSIEQYKQSMFSKIEELRPLINKISEIHSVQHFVELEQEFKIMENHFLSEYEEEKNKEKELVRSLESSFKQLNDRFIETVLAQDSYSNDERTNAMAYFDKMNNQVSNIYNALNEKINNASTEIEHKYQQLTEEFQQLVPKHTVDVTFIESLNAQQHVAKSKYDTLCFRNRQQEQEIDSLISQLSEALQSEENPQQKILSEFESIERLRIALVKRGKHLMIMKSDISHDPIGYNIDLETQVVSSDHDKEQNDKDKKNKRNQKKPSTSKPKISSKKAPEQDSLGTMQGQIDQITSSLTQTSTKTITDYFSQLKTNKSNICRVNEIKPNQNECIDNVKQVWNKQIENKEQIFSSSGLKYRTQVSQSLPLLREATVLIYDCVVKYYADKIELLTVDNKDEFNNKMKELRTQRDQNVKALSPKLSDSNNISELKKLYNSEEERRKNELTVIQNYENSIIETEKNVMNMFTSHLPLITSSLMSLFDKFPLLEDLIPGPVANEERRTLKSLIKDKERKSMQLPDDQDRPFHVRQWPTLPLTMEPLSSMTSQTESQDQQTKEKNSGRKTVKKPKKSDAIKSVESAMMPIITSIDTSMHRGVIVERNRSFEEYQREMKSRVTSFETYINFMKEETQKFSEFWLKSINNLCPRFVIPKESK</sequence>
<evidence type="ECO:0000259" key="4">
    <source>
        <dbReference type="Pfam" id="PF14644"/>
    </source>
</evidence>
<dbReference type="KEGG" id="tva:5466781"/>
<feature type="compositionally biased region" description="Basic and acidic residues" evidence="2">
    <location>
        <begin position="1209"/>
        <end position="1228"/>
    </location>
</feature>
<feature type="compositionally biased region" description="Polar residues" evidence="2">
    <location>
        <begin position="1244"/>
        <end position="1255"/>
    </location>
</feature>